<keyword evidence="1" id="KW-1133">Transmembrane helix</keyword>
<sequence>MSSNIDTTNTILSSSKTSMATDTATATQLLALTTPFKHPRGCDSHWERTSILSTVGDTSTVPVLLSKALPSCYPSGWEDVVPESRWNFNPAVCPSGWTYYDMAEDREKGVSTAFCCNSGYTRLNDDDWSLVAYADINTYTYHCGRWLQNTDELSTTSNAEAASSVSTIRTLMLHKAWSISWNASDTSTMTPKLPSLTNRMEVPVWTPGQDIPKGEYDESPVEDGPLSGVTGRFLLIGIPIIGVFFVLLGAWICFVRHKRRKRAARK</sequence>
<name>A0A9P7KRE2_9HYPO</name>
<feature type="transmembrane region" description="Helical" evidence="1">
    <location>
        <begin position="233"/>
        <end position="255"/>
    </location>
</feature>
<evidence type="ECO:0000256" key="1">
    <source>
        <dbReference type="SAM" id="Phobius"/>
    </source>
</evidence>
<proteinExistence type="predicted"/>
<gene>
    <name evidence="2" type="ORF">KAF25_007031</name>
</gene>
<comment type="caution">
    <text evidence="2">The sequence shown here is derived from an EMBL/GenBank/DDBJ whole genome shotgun (WGS) entry which is preliminary data.</text>
</comment>
<accession>A0A9P7KRE2</accession>
<keyword evidence="1" id="KW-0472">Membrane</keyword>
<keyword evidence="3" id="KW-1185">Reference proteome</keyword>
<dbReference type="Proteomes" id="UP000782241">
    <property type="component" value="Unassembled WGS sequence"/>
</dbReference>
<protein>
    <submittedName>
        <fullName evidence="2">Uncharacterized protein</fullName>
    </submittedName>
</protein>
<dbReference type="AlphaFoldDB" id="A0A9P7KRE2"/>
<evidence type="ECO:0000313" key="2">
    <source>
        <dbReference type="EMBL" id="KAG5658080.1"/>
    </source>
</evidence>
<dbReference type="EMBL" id="JAGPUO010000015">
    <property type="protein sequence ID" value="KAG5658080.1"/>
    <property type="molecule type" value="Genomic_DNA"/>
</dbReference>
<reference evidence="2" key="1">
    <citation type="submission" date="2021-04" db="EMBL/GenBank/DDBJ databases">
        <title>Draft genome of Fusarium avenaceum strain F156N33, isolated from an atmospheric sample in Virginia.</title>
        <authorList>
            <person name="Yang S."/>
            <person name="Vinatzer B.A."/>
            <person name="Coleman J."/>
        </authorList>
    </citation>
    <scope>NUCLEOTIDE SEQUENCE</scope>
    <source>
        <strain evidence="2">F156N33</strain>
    </source>
</reference>
<evidence type="ECO:0000313" key="3">
    <source>
        <dbReference type="Proteomes" id="UP000782241"/>
    </source>
</evidence>
<organism evidence="2 3">
    <name type="scientific">Fusarium avenaceum</name>
    <dbReference type="NCBI Taxonomy" id="40199"/>
    <lineage>
        <taxon>Eukaryota</taxon>
        <taxon>Fungi</taxon>
        <taxon>Dikarya</taxon>
        <taxon>Ascomycota</taxon>
        <taxon>Pezizomycotina</taxon>
        <taxon>Sordariomycetes</taxon>
        <taxon>Hypocreomycetidae</taxon>
        <taxon>Hypocreales</taxon>
        <taxon>Nectriaceae</taxon>
        <taxon>Fusarium</taxon>
        <taxon>Fusarium tricinctum species complex</taxon>
    </lineage>
</organism>
<keyword evidence="1" id="KW-0812">Transmembrane</keyword>